<organism evidence="2 3">
    <name type="scientific">Sclerotinia sclerotiorum (strain ATCC 18683 / 1980 / Ss-1)</name>
    <name type="common">White mold</name>
    <name type="synonym">Whetzelinia sclerotiorum</name>
    <dbReference type="NCBI Taxonomy" id="665079"/>
    <lineage>
        <taxon>Eukaryota</taxon>
        <taxon>Fungi</taxon>
        <taxon>Dikarya</taxon>
        <taxon>Ascomycota</taxon>
        <taxon>Pezizomycotina</taxon>
        <taxon>Leotiomycetes</taxon>
        <taxon>Helotiales</taxon>
        <taxon>Sclerotiniaceae</taxon>
        <taxon>Sclerotinia</taxon>
    </lineage>
</organism>
<dbReference type="AlphaFoldDB" id="A0A1D9Q1F7"/>
<feature type="region of interest" description="Disordered" evidence="1">
    <location>
        <begin position="1"/>
        <end position="55"/>
    </location>
</feature>
<dbReference type="OrthoDB" id="3531770at2759"/>
<evidence type="ECO:0000313" key="3">
    <source>
        <dbReference type="Proteomes" id="UP000177798"/>
    </source>
</evidence>
<proteinExistence type="predicted"/>
<protein>
    <submittedName>
        <fullName evidence="2">Uncharacterized protein</fullName>
    </submittedName>
</protein>
<name>A0A1D9Q1F7_SCLS1</name>
<dbReference type="EMBL" id="CP017817">
    <property type="protein sequence ID" value="APA08767.1"/>
    <property type="molecule type" value="Genomic_DNA"/>
</dbReference>
<gene>
    <name evidence="2" type="ORF">sscle_04g035370</name>
</gene>
<evidence type="ECO:0000313" key="2">
    <source>
        <dbReference type="EMBL" id="APA08767.1"/>
    </source>
</evidence>
<feature type="compositionally biased region" description="Basic and acidic residues" evidence="1">
    <location>
        <begin position="1"/>
        <end position="14"/>
    </location>
</feature>
<evidence type="ECO:0000256" key="1">
    <source>
        <dbReference type="SAM" id="MobiDB-lite"/>
    </source>
</evidence>
<accession>A0A1D9Q1F7</accession>
<feature type="compositionally biased region" description="Basic and acidic residues" evidence="1">
    <location>
        <begin position="33"/>
        <end position="46"/>
    </location>
</feature>
<dbReference type="Proteomes" id="UP000177798">
    <property type="component" value="Chromosome 4"/>
</dbReference>
<dbReference type="VEuPathDB" id="FungiDB:sscle_04g035370"/>
<reference evidence="3" key="1">
    <citation type="journal article" date="2017" name="Genome Biol. Evol.">
        <title>The complete genome sequence of the phytopathogenic fungus Sclerotinia sclerotiorum reveals insights into the genome architecture of broad host range pathogens.</title>
        <authorList>
            <person name="Derbyshire M."/>
            <person name="Denton-Giles M."/>
            <person name="Hegedus D."/>
            <person name="Seifbarghy S."/>
            <person name="Rollins J."/>
            <person name="van Kan J."/>
            <person name="Seidl M.F."/>
            <person name="Faino L."/>
            <person name="Mbengue M."/>
            <person name="Navaud O."/>
            <person name="Raffaele S."/>
            <person name="Hammond-Kosack K."/>
            <person name="Heard S."/>
            <person name="Oliver R."/>
        </authorList>
    </citation>
    <scope>NUCLEOTIDE SEQUENCE [LARGE SCALE GENOMIC DNA]</scope>
    <source>
        <strain evidence="3">ATCC 18683 / 1980 / Ss-1</strain>
    </source>
</reference>
<sequence>MSYQEHQQENHKNGCYDASQDGEFVEHDDEPSQENRQRGNEDERNRGSNGRTINRKISDQWTRCKRKLTRNSTCSTTVEIWNLINKTSVDEARIHILYCPRPWCLRFVPLIGKSRLVGCNISNILPSNGHEVSEETQRHTTRAPSDTRLAPVDFNFDTIVVARRVLALDSRIQIEHWDKIRTLCVTIEPKNYDLSLPPQAINRLSQLSLFANTLMISPSTIFPGQEGFGNFTFLENGYRCTQNLELARAFEEQLATRTTIRHVVIASVAQHDLKWYHDHLL</sequence>